<dbReference type="GO" id="GO:0016020">
    <property type="term" value="C:membrane"/>
    <property type="evidence" value="ECO:0007669"/>
    <property type="project" value="UniProtKB-SubCell"/>
</dbReference>
<keyword evidence="2 8" id="KW-0812">Transmembrane</keyword>
<dbReference type="AlphaFoldDB" id="A0A813XKP7"/>
<dbReference type="Pfam" id="PF04193">
    <property type="entry name" value="PQ-loop"/>
    <property type="match status" value="2"/>
</dbReference>
<dbReference type="PANTHER" id="PTHR14856">
    <property type="entry name" value="PQ-LOOP REPEAT-CONTAINING PROTEIN 1-LIKE PROTEIN"/>
    <property type="match status" value="1"/>
</dbReference>
<dbReference type="GO" id="GO:0045332">
    <property type="term" value="P:phospholipid translocation"/>
    <property type="evidence" value="ECO:0007669"/>
    <property type="project" value="TreeGrafter"/>
</dbReference>
<comment type="subcellular location">
    <subcellularLocation>
        <location evidence="1">Membrane</location>
        <topology evidence="1">Multi-pass membrane protein</topology>
    </subcellularLocation>
</comment>
<dbReference type="Proteomes" id="UP000663879">
    <property type="component" value="Unassembled WGS sequence"/>
</dbReference>
<evidence type="ECO:0000256" key="5">
    <source>
        <dbReference type="ARBA" id="ARBA00023136"/>
    </source>
</evidence>
<evidence type="ECO:0000313" key="9">
    <source>
        <dbReference type="EMBL" id="CAF0872927.1"/>
    </source>
</evidence>
<evidence type="ECO:0000313" key="10">
    <source>
        <dbReference type="Proteomes" id="UP000663879"/>
    </source>
</evidence>
<dbReference type="PANTHER" id="PTHR14856:SF9">
    <property type="entry name" value="PQ-LOOP REPEAT-CONTAINING PROTEIN 1"/>
    <property type="match status" value="1"/>
</dbReference>
<feature type="transmembrane region" description="Helical" evidence="8">
    <location>
        <begin position="93"/>
        <end position="114"/>
    </location>
</feature>
<proteinExistence type="predicted"/>
<evidence type="ECO:0000256" key="8">
    <source>
        <dbReference type="SAM" id="Phobius"/>
    </source>
</evidence>
<evidence type="ECO:0000256" key="4">
    <source>
        <dbReference type="ARBA" id="ARBA00022989"/>
    </source>
</evidence>
<dbReference type="FunFam" id="1.20.1280.290:FF:000005">
    <property type="entry name" value="PQ-loop repeat-containing protein 1"/>
    <property type="match status" value="1"/>
</dbReference>
<keyword evidence="3" id="KW-0677">Repeat</keyword>
<dbReference type="SMART" id="SM00679">
    <property type="entry name" value="CTNS"/>
    <property type="match status" value="2"/>
</dbReference>
<dbReference type="EMBL" id="CAJNOC010001538">
    <property type="protein sequence ID" value="CAF0872927.1"/>
    <property type="molecule type" value="Genomic_DNA"/>
</dbReference>
<organism evidence="9 10">
    <name type="scientific">Brachionus calyciflorus</name>
    <dbReference type="NCBI Taxonomy" id="104777"/>
    <lineage>
        <taxon>Eukaryota</taxon>
        <taxon>Metazoa</taxon>
        <taxon>Spiralia</taxon>
        <taxon>Gnathifera</taxon>
        <taxon>Rotifera</taxon>
        <taxon>Eurotatoria</taxon>
        <taxon>Monogononta</taxon>
        <taxon>Pseudotrocha</taxon>
        <taxon>Ploima</taxon>
        <taxon>Brachionidae</taxon>
        <taxon>Brachionus</taxon>
    </lineage>
</organism>
<evidence type="ECO:0000256" key="1">
    <source>
        <dbReference type="ARBA" id="ARBA00004141"/>
    </source>
</evidence>
<keyword evidence="5 8" id="KW-0472">Membrane</keyword>
<keyword evidence="10" id="KW-1185">Reference proteome</keyword>
<dbReference type="GO" id="GO:0042147">
    <property type="term" value="P:retrograde transport, endosome to Golgi"/>
    <property type="evidence" value="ECO:0007669"/>
    <property type="project" value="TreeGrafter"/>
</dbReference>
<sequence length="265" mass="30401">MNIKANYDGLNDHLLNEKNDLNETYSVYTQISSFIGIIASGFMIFGGVVPYIPQYQMINRTRNASGFSTLVCLALLVANILRIFFWFGHPFEMPLLVQSVIMILCMLIMLELCIRVKAEMLHSSSMLAPPVKRFLDFETDYFWKWTDFGSYLQFLATFSLLIGTLTSLFINSTVFIEFLGFMSVFTEAMLAAPQFYRNYVTKSTEGMSITMVLMWTSGDLFKTTYFILRQSPLQFWLCGILQVSLDLAVLSQAYLYSQNPNKNLK</sequence>
<reference evidence="9" key="1">
    <citation type="submission" date="2021-02" db="EMBL/GenBank/DDBJ databases">
        <authorList>
            <person name="Nowell W R."/>
        </authorList>
    </citation>
    <scope>NUCLEOTIDE SEQUENCE</scope>
    <source>
        <strain evidence="9">Ploen Becks lab</strain>
    </source>
</reference>
<dbReference type="GO" id="GO:0005829">
    <property type="term" value="C:cytosol"/>
    <property type="evidence" value="ECO:0007669"/>
    <property type="project" value="GOC"/>
</dbReference>
<evidence type="ECO:0000256" key="7">
    <source>
        <dbReference type="ARBA" id="ARBA00043159"/>
    </source>
</evidence>
<feature type="transmembrane region" description="Helical" evidence="8">
    <location>
        <begin position="151"/>
        <end position="170"/>
    </location>
</feature>
<dbReference type="GO" id="GO:0005768">
    <property type="term" value="C:endosome"/>
    <property type="evidence" value="ECO:0007669"/>
    <property type="project" value="TreeGrafter"/>
</dbReference>
<evidence type="ECO:0000256" key="2">
    <source>
        <dbReference type="ARBA" id="ARBA00022692"/>
    </source>
</evidence>
<protein>
    <recommendedName>
        <fullName evidence="6">Solute carrier family 66 member 2</fullName>
    </recommendedName>
    <alternativeName>
        <fullName evidence="7">PQ-loop repeat-containing protein 1</fullName>
    </alternativeName>
</protein>
<comment type="caution">
    <text evidence="9">The sequence shown here is derived from an EMBL/GenBank/DDBJ whole genome shotgun (WGS) entry which is preliminary data.</text>
</comment>
<dbReference type="GO" id="GO:0005802">
    <property type="term" value="C:trans-Golgi network"/>
    <property type="evidence" value="ECO:0007669"/>
    <property type="project" value="TreeGrafter"/>
</dbReference>
<dbReference type="InterPro" id="IPR052241">
    <property type="entry name" value="SLC66/Scramblase_ANY1"/>
</dbReference>
<evidence type="ECO:0000256" key="3">
    <source>
        <dbReference type="ARBA" id="ARBA00022737"/>
    </source>
</evidence>
<name>A0A813XKP7_9BILA</name>
<evidence type="ECO:0000256" key="6">
    <source>
        <dbReference type="ARBA" id="ARBA00040648"/>
    </source>
</evidence>
<dbReference type="OrthoDB" id="292213at2759"/>
<dbReference type="InterPro" id="IPR006603">
    <property type="entry name" value="PQ-loop_rpt"/>
</dbReference>
<accession>A0A813XKP7</accession>
<feature type="transmembrane region" description="Helical" evidence="8">
    <location>
        <begin position="31"/>
        <end position="52"/>
    </location>
</feature>
<dbReference type="Gene3D" id="1.20.1280.290">
    <property type="match status" value="2"/>
</dbReference>
<gene>
    <name evidence="9" type="ORF">OXX778_LOCUS10025</name>
</gene>
<dbReference type="FunFam" id="1.20.1280.290:FF:000008">
    <property type="entry name" value="PQ-loop repeat-containing protein 1"/>
    <property type="match status" value="1"/>
</dbReference>
<feature type="transmembrane region" description="Helical" evidence="8">
    <location>
        <begin position="64"/>
        <end position="87"/>
    </location>
</feature>
<keyword evidence="4 8" id="KW-1133">Transmembrane helix</keyword>